<dbReference type="Pfam" id="PF00483">
    <property type="entry name" value="NTP_transferase"/>
    <property type="match status" value="1"/>
</dbReference>
<evidence type="ECO:0000256" key="1">
    <source>
        <dbReference type="ARBA" id="ARBA00001946"/>
    </source>
</evidence>
<protein>
    <recommendedName>
        <fullName evidence="4">Glucose-1-phosphate thymidylyltransferase</fullName>
        <ecNumber evidence="3">2.7.7.24</ecNumber>
    </recommendedName>
    <alternativeName>
        <fullName evidence="10">dTDP-glucose pyrophosphorylase</fullName>
    </alternativeName>
    <alternativeName>
        <fullName evidence="9">dTDP-glucose synthase</fullName>
    </alternativeName>
</protein>
<dbReference type="EMBL" id="JAWONS010000290">
    <property type="protein sequence ID" value="MDW2799936.1"/>
    <property type="molecule type" value="Genomic_DNA"/>
</dbReference>
<keyword evidence="14" id="KW-1185">Reference proteome</keyword>
<proteinExistence type="inferred from homology"/>
<dbReference type="EC" id="2.7.7.24" evidence="3"/>
<comment type="similarity">
    <text evidence="2">Belongs to the glucose-1-phosphate thymidylyltransferase family.</text>
</comment>
<evidence type="ECO:0000256" key="9">
    <source>
        <dbReference type="ARBA" id="ARBA00032492"/>
    </source>
</evidence>
<evidence type="ECO:0000256" key="3">
    <source>
        <dbReference type="ARBA" id="ARBA00012461"/>
    </source>
</evidence>
<evidence type="ECO:0000256" key="11">
    <source>
        <dbReference type="ARBA" id="ARBA00049336"/>
    </source>
</evidence>
<dbReference type="InterPro" id="IPR029044">
    <property type="entry name" value="Nucleotide-diphossugar_trans"/>
</dbReference>
<evidence type="ECO:0000256" key="4">
    <source>
        <dbReference type="ARBA" id="ARBA00017654"/>
    </source>
</evidence>
<evidence type="ECO:0000256" key="5">
    <source>
        <dbReference type="ARBA" id="ARBA00022679"/>
    </source>
</evidence>
<keyword evidence="8" id="KW-0460">Magnesium</keyword>
<dbReference type="Proteomes" id="UP001276854">
    <property type="component" value="Unassembled WGS sequence"/>
</dbReference>
<feature type="domain" description="Nucleotidyl transferase" evidence="12">
    <location>
        <begin position="2"/>
        <end position="235"/>
    </location>
</feature>
<keyword evidence="5" id="KW-0808">Transferase</keyword>
<dbReference type="InterPro" id="IPR005835">
    <property type="entry name" value="NTP_transferase_dom"/>
</dbReference>
<dbReference type="RefSeq" id="WP_318066125.1">
    <property type="nucleotide sequence ID" value="NZ_JAWONS010000290.1"/>
</dbReference>
<dbReference type="Gene3D" id="3.90.550.10">
    <property type="entry name" value="Spore Coat Polysaccharide Biosynthesis Protein SpsA, Chain A"/>
    <property type="match status" value="1"/>
</dbReference>
<reference evidence="13 14" key="1">
    <citation type="submission" date="2023-10" db="EMBL/GenBank/DDBJ databases">
        <title>A novel Glycoside Hydrolase 43-Like Enzyme from Clostrdium boliviensis is an Endo-xylanase, and a Candidate for Xylooligosaccharides Production from Different Xylan Substrates.</title>
        <authorList>
            <person name="Alvarez M.T."/>
            <person name="Rocabado-Villegas L.R."/>
            <person name="Salas-Veizaga D.M."/>
            <person name="Linares-Pasten J.A."/>
            <person name="Gudmundsdottir E.E."/>
            <person name="Hreggvidsson G.O."/>
            <person name="Adlercreutz P."/>
            <person name="Nordberg Karlsson E."/>
        </authorList>
    </citation>
    <scope>NUCLEOTIDE SEQUENCE [LARGE SCALE GENOMIC DNA]</scope>
    <source>
        <strain evidence="13 14">E-1</strain>
    </source>
</reference>
<evidence type="ECO:0000256" key="6">
    <source>
        <dbReference type="ARBA" id="ARBA00022695"/>
    </source>
</evidence>
<dbReference type="PANTHER" id="PTHR43532">
    <property type="entry name" value="GLUCOSE-1-PHOSPHATE THYMIDYLYLTRANSFERASE"/>
    <property type="match status" value="1"/>
</dbReference>
<name>A0ABU4GQP7_9CLOT</name>
<evidence type="ECO:0000256" key="2">
    <source>
        <dbReference type="ARBA" id="ARBA00010480"/>
    </source>
</evidence>
<comment type="catalytic activity">
    <reaction evidence="11">
        <text>dTTP + alpha-D-glucose 1-phosphate + H(+) = dTDP-alpha-D-glucose + diphosphate</text>
        <dbReference type="Rhea" id="RHEA:15225"/>
        <dbReference type="ChEBI" id="CHEBI:15378"/>
        <dbReference type="ChEBI" id="CHEBI:33019"/>
        <dbReference type="ChEBI" id="CHEBI:37568"/>
        <dbReference type="ChEBI" id="CHEBI:57477"/>
        <dbReference type="ChEBI" id="CHEBI:58601"/>
        <dbReference type="EC" id="2.7.7.24"/>
    </reaction>
</comment>
<dbReference type="PANTHER" id="PTHR43532:SF1">
    <property type="entry name" value="GLUCOSE-1-PHOSPHATE THYMIDYLYLTRANSFERASE 1"/>
    <property type="match status" value="1"/>
</dbReference>
<evidence type="ECO:0000259" key="12">
    <source>
        <dbReference type="Pfam" id="PF00483"/>
    </source>
</evidence>
<keyword evidence="7" id="KW-0479">Metal-binding</keyword>
<evidence type="ECO:0000256" key="10">
    <source>
        <dbReference type="ARBA" id="ARBA00032598"/>
    </source>
</evidence>
<evidence type="ECO:0000313" key="13">
    <source>
        <dbReference type="EMBL" id="MDW2799936.1"/>
    </source>
</evidence>
<evidence type="ECO:0000313" key="14">
    <source>
        <dbReference type="Proteomes" id="UP001276854"/>
    </source>
</evidence>
<dbReference type="SUPFAM" id="SSF53448">
    <property type="entry name" value="Nucleotide-diphospho-sugar transferases"/>
    <property type="match status" value="1"/>
</dbReference>
<keyword evidence="6" id="KW-0548">Nucleotidyltransferase</keyword>
<accession>A0ABU4GQP7</accession>
<evidence type="ECO:0000256" key="7">
    <source>
        <dbReference type="ARBA" id="ARBA00022723"/>
    </source>
</evidence>
<sequence>MKGVILAGGNGKRMYPLTVVTNKHLLPIYKKPMIFYPIETLVKAGVKEILIVTSGEYIGDFYRLLHNGKEWGVNFHYEIQEGNTGTGAALLCAEDFVKDDDFIVILGDNIVTEDVKPYTENFKEQKNEYKAKILIAKVNNPENYGVVEFDDNKIIKLVEKPERPATNYVNTGLWIFQSEVFSLLKNLKISRRNEYEATDVLNFYAKQGKLSYGIIQSKWTDAGTFEQLYNATVQMKELESKKSK</sequence>
<organism evidence="13 14">
    <name type="scientific">Clostridium boliviensis</name>
    <dbReference type="NCBI Taxonomy" id="318465"/>
    <lineage>
        <taxon>Bacteria</taxon>
        <taxon>Bacillati</taxon>
        <taxon>Bacillota</taxon>
        <taxon>Clostridia</taxon>
        <taxon>Eubacteriales</taxon>
        <taxon>Clostridiaceae</taxon>
        <taxon>Clostridium</taxon>
    </lineage>
</organism>
<gene>
    <name evidence="13" type="ORF">RZO55_20395</name>
</gene>
<dbReference type="InterPro" id="IPR005907">
    <property type="entry name" value="G1P_thy_trans_s"/>
</dbReference>
<comment type="cofactor">
    <cofactor evidence="1">
        <name>Mg(2+)</name>
        <dbReference type="ChEBI" id="CHEBI:18420"/>
    </cofactor>
</comment>
<comment type="caution">
    <text evidence="13">The sequence shown here is derived from an EMBL/GenBank/DDBJ whole genome shotgun (WGS) entry which is preliminary data.</text>
</comment>
<evidence type="ECO:0000256" key="8">
    <source>
        <dbReference type="ARBA" id="ARBA00022842"/>
    </source>
</evidence>